<dbReference type="Proteomes" id="UP000712673">
    <property type="component" value="Unassembled WGS sequence"/>
</dbReference>
<dbReference type="AlphaFoldDB" id="A0A937W107"/>
<dbReference type="Gene3D" id="1.10.1130.10">
    <property type="entry name" value="Flavocytochrome C3, Chain A"/>
    <property type="match status" value="1"/>
</dbReference>
<comment type="caution">
    <text evidence="2">The sequence shown here is derived from an EMBL/GenBank/DDBJ whole genome shotgun (WGS) entry which is preliminary data.</text>
</comment>
<evidence type="ECO:0000313" key="3">
    <source>
        <dbReference type="Proteomes" id="UP000712673"/>
    </source>
</evidence>
<feature type="domain" description="Cytochrome c-552/4" evidence="1">
    <location>
        <begin position="81"/>
        <end position="152"/>
    </location>
</feature>
<dbReference type="EMBL" id="VGLS01000428">
    <property type="protein sequence ID" value="MBM3224883.1"/>
    <property type="molecule type" value="Genomic_DNA"/>
</dbReference>
<protein>
    <recommendedName>
        <fullName evidence="1">Cytochrome c-552/4 domain-containing protein</fullName>
    </recommendedName>
</protein>
<dbReference type="Pfam" id="PF13435">
    <property type="entry name" value="Cytochrome_C554"/>
    <property type="match status" value="1"/>
</dbReference>
<reference evidence="2" key="1">
    <citation type="submission" date="2019-03" db="EMBL/GenBank/DDBJ databases">
        <title>Lake Tanganyika Metagenome-Assembled Genomes (MAGs).</title>
        <authorList>
            <person name="Tran P."/>
        </authorList>
    </citation>
    <scope>NUCLEOTIDE SEQUENCE</scope>
    <source>
        <strain evidence="2">K_DeepCast_65m_m2_066</strain>
    </source>
</reference>
<proteinExistence type="predicted"/>
<accession>A0A937W107</accession>
<sequence length="484" mass="52462">MRQLGAAAIVVLLVLGVLRPPHSVGQTPAPMASSAAASKAAGSSSGVQRYFYLGGESCASSGCHGSATPRKASRSGILQNEHAQWLSKDKHAKAYEVLLKPRSLLMAKNLKMSTPPSQSERCLVCHTLYVPKEVRGPTFKLEEGVSCEACHGQSEGWLGLHIGHGHTASLGAGMYDTRNLVKRAEKCASCHIGDATRNVDHELIAAGHPDLVFDLETYTNLMPQHWRTVPGDGIGGRAWAIGQVVALRESLKRLAQRTQQRAATAWPEFAEFECFACHHDVNNIESSYYRRDRDNRLQDGDKWDVSWRQQRGYSGVAGLPPWNPARYFVLRQVVQALAPESRVALDQELNTVSSLMMQVGASDPAKIAAAANRAAQVADSLLPRVANLEINADLASMMVRNITSDSGSIAGAGPRVAEQAAMALQTFVPVARKAGRPLAQDAAVAGALQKLAQVRDTPEALNNREQFEHFVTQMRAIHSFLTQP</sequence>
<gene>
    <name evidence="2" type="ORF">FJZ47_13920</name>
</gene>
<name>A0A937W107_UNCTE</name>
<organism evidence="2 3">
    <name type="scientific">Tectimicrobiota bacterium</name>
    <dbReference type="NCBI Taxonomy" id="2528274"/>
    <lineage>
        <taxon>Bacteria</taxon>
        <taxon>Pseudomonadati</taxon>
        <taxon>Nitrospinota/Tectimicrobiota group</taxon>
        <taxon>Candidatus Tectimicrobiota</taxon>
    </lineage>
</organism>
<dbReference type="SUPFAM" id="SSF48695">
    <property type="entry name" value="Multiheme cytochromes"/>
    <property type="match status" value="1"/>
</dbReference>
<dbReference type="InterPro" id="IPR023155">
    <property type="entry name" value="Cyt_c-552/4"/>
</dbReference>
<evidence type="ECO:0000313" key="2">
    <source>
        <dbReference type="EMBL" id="MBM3224883.1"/>
    </source>
</evidence>
<evidence type="ECO:0000259" key="1">
    <source>
        <dbReference type="Pfam" id="PF13435"/>
    </source>
</evidence>
<dbReference type="InterPro" id="IPR036280">
    <property type="entry name" value="Multihaem_cyt_sf"/>
</dbReference>